<dbReference type="EMBL" id="QGNW01000502">
    <property type="protein sequence ID" value="RVW69296.1"/>
    <property type="molecule type" value="Genomic_DNA"/>
</dbReference>
<dbReference type="GO" id="GO:0003677">
    <property type="term" value="F:DNA binding"/>
    <property type="evidence" value="ECO:0007669"/>
    <property type="project" value="UniProtKB-KW"/>
</dbReference>
<dbReference type="Proteomes" id="UP000288805">
    <property type="component" value="Unassembled WGS sequence"/>
</dbReference>
<dbReference type="InterPro" id="IPR003441">
    <property type="entry name" value="NAC-dom"/>
</dbReference>
<keyword evidence="3" id="KW-0238">DNA-binding</keyword>
<dbReference type="InterPro" id="IPR036093">
    <property type="entry name" value="NAC_dom_sf"/>
</dbReference>
<dbReference type="AlphaFoldDB" id="A0A438GAT4"/>
<gene>
    <name evidence="7" type="primary">NAC017_2</name>
    <name evidence="7" type="ORF">CK203_061343</name>
</gene>
<evidence type="ECO:0000259" key="6">
    <source>
        <dbReference type="PROSITE" id="PS51005"/>
    </source>
</evidence>
<keyword evidence="5" id="KW-0539">Nucleus</keyword>
<evidence type="ECO:0000313" key="7">
    <source>
        <dbReference type="EMBL" id="RVW69296.1"/>
    </source>
</evidence>
<accession>A0A438GAT4</accession>
<dbReference type="Gene3D" id="2.170.150.80">
    <property type="entry name" value="NAC domain"/>
    <property type="match status" value="1"/>
</dbReference>
<comment type="caution">
    <text evidence="7">The sequence shown here is derived from an EMBL/GenBank/DDBJ whole genome shotgun (WGS) entry which is preliminary data.</text>
</comment>
<dbReference type="Pfam" id="PF02365">
    <property type="entry name" value="NAM"/>
    <property type="match status" value="1"/>
</dbReference>
<sequence>MKVTVGDSSPCFDGDEKSAWPPGFRFHPTDEELVLYYLKKKICRRRLKLDIIAEVDVYKWDPRICLYGLDSWMENWVVVNYCVYSSEFELVGSFRIRVF</sequence>
<reference evidence="7 8" key="1">
    <citation type="journal article" date="2018" name="PLoS Genet.">
        <title>Population sequencing reveals clonal diversity and ancestral inbreeding in the grapevine cultivar Chardonnay.</title>
        <authorList>
            <person name="Roach M.J."/>
            <person name="Johnson D.L."/>
            <person name="Bohlmann J."/>
            <person name="van Vuuren H.J."/>
            <person name="Jones S.J."/>
            <person name="Pretorius I.S."/>
            <person name="Schmidt S.A."/>
            <person name="Borneman A.R."/>
        </authorList>
    </citation>
    <scope>NUCLEOTIDE SEQUENCE [LARGE SCALE GENOMIC DNA]</scope>
    <source>
        <strain evidence="8">cv. Chardonnay</strain>
        <tissue evidence="7">Leaf</tissue>
    </source>
</reference>
<dbReference type="OrthoDB" id="1929298at2759"/>
<evidence type="ECO:0000256" key="4">
    <source>
        <dbReference type="ARBA" id="ARBA00023163"/>
    </source>
</evidence>
<evidence type="ECO:0000256" key="3">
    <source>
        <dbReference type="ARBA" id="ARBA00023125"/>
    </source>
</evidence>
<dbReference type="GO" id="GO:0006355">
    <property type="term" value="P:regulation of DNA-templated transcription"/>
    <property type="evidence" value="ECO:0007669"/>
    <property type="project" value="InterPro"/>
</dbReference>
<dbReference type="SUPFAM" id="SSF101941">
    <property type="entry name" value="NAC domain"/>
    <property type="match status" value="1"/>
</dbReference>
<keyword evidence="2" id="KW-0805">Transcription regulation</keyword>
<evidence type="ECO:0000256" key="5">
    <source>
        <dbReference type="ARBA" id="ARBA00023242"/>
    </source>
</evidence>
<comment type="subcellular location">
    <subcellularLocation>
        <location evidence="1">Nucleus</location>
    </subcellularLocation>
</comment>
<protein>
    <submittedName>
        <fullName evidence="7">NAC domain-containing protein 17</fullName>
    </submittedName>
</protein>
<proteinExistence type="predicted"/>
<feature type="domain" description="NAC" evidence="6">
    <location>
        <begin position="20"/>
        <end position="99"/>
    </location>
</feature>
<organism evidence="7 8">
    <name type="scientific">Vitis vinifera</name>
    <name type="common">Grape</name>
    <dbReference type="NCBI Taxonomy" id="29760"/>
    <lineage>
        <taxon>Eukaryota</taxon>
        <taxon>Viridiplantae</taxon>
        <taxon>Streptophyta</taxon>
        <taxon>Embryophyta</taxon>
        <taxon>Tracheophyta</taxon>
        <taxon>Spermatophyta</taxon>
        <taxon>Magnoliopsida</taxon>
        <taxon>eudicotyledons</taxon>
        <taxon>Gunneridae</taxon>
        <taxon>Pentapetalae</taxon>
        <taxon>rosids</taxon>
        <taxon>Vitales</taxon>
        <taxon>Vitaceae</taxon>
        <taxon>Viteae</taxon>
        <taxon>Vitis</taxon>
    </lineage>
</organism>
<keyword evidence="4" id="KW-0804">Transcription</keyword>
<dbReference type="PROSITE" id="PS51005">
    <property type="entry name" value="NAC"/>
    <property type="match status" value="1"/>
</dbReference>
<evidence type="ECO:0000256" key="2">
    <source>
        <dbReference type="ARBA" id="ARBA00023015"/>
    </source>
</evidence>
<dbReference type="GO" id="GO:0005634">
    <property type="term" value="C:nucleus"/>
    <property type="evidence" value="ECO:0007669"/>
    <property type="project" value="UniProtKB-SubCell"/>
</dbReference>
<evidence type="ECO:0000256" key="1">
    <source>
        <dbReference type="ARBA" id="ARBA00004123"/>
    </source>
</evidence>
<dbReference type="PANTHER" id="PTHR31989">
    <property type="entry name" value="NAC DOMAIN-CONTAINING PROTEIN 82-RELATED"/>
    <property type="match status" value="1"/>
</dbReference>
<evidence type="ECO:0000313" key="8">
    <source>
        <dbReference type="Proteomes" id="UP000288805"/>
    </source>
</evidence>
<name>A0A438GAT4_VITVI</name>